<evidence type="ECO:0000313" key="2">
    <source>
        <dbReference type="EMBL" id="SET71352.1"/>
    </source>
</evidence>
<keyword evidence="1" id="KW-1133">Transmembrane helix</keyword>
<name>A0ABY1C5U0_9FIRM</name>
<evidence type="ECO:0000256" key="1">
    <source>
        <dbReference type="SAM" id="Phobius"/>
    </source>
</evidence>
<sequence>MAQRKEDRMIKKVIKTATTLFKVSVLYVVAMAVFMTLGFTISRPVFDSKSDVCGDDD</sequence>
<feature type="transmembrane region" description="Helical" evidence="1">
    <location>
        <begin position="20"/>
        <end position="41"/>
    </location>
</feature>
<dbReference type="Proteomes" id="UP000198970">
    <property type="component" value="Chromosome I"/>
</dbReference>
<keyword evidence="3" id="KW-1185">Reference proteome</keyword>
<dbReference type="EMBL" id="LT630003">
    <property type="protein sequence ID" value="SET71352.1"/>
    <property type="molecule type" value="Genomic_DNA"/>
</dbReference>
<keyword evidence="1" id="KW-0812">Transmembrane</keyword>
<protein>
    <submittedName>
        <fullName evidence="2">Uncharacterized protein</fullName>
    </submittedName>
</protein>
<organism evidence="2 3">
    <name type="scientific">Lacrimispora sphenoides JCM 1415</name>
    <dbReference type="NCBI Taxonomy" id="1297793"/>
    <lineage>
        <taxon>Bacteria</taxon>
        <taxon>Bacillati</taxon>
        <taxon>Bacillota</taxon>
        <taxon>Clostridia</taxon>
        <taxon>Lachnospirales</taxon>
        <taxon>Lachnospiraceae</taxon>
        <taxon>Lacrimispora</taxon>
    </lineage>
</organism>
<gene>
    <name evidence="2" type="ORF">SAMN02745906_1327</name>
</gene>
<accession>A0ABY1C5U0</accession>
<evidence type="ECO:0000313" key="3">
    <source>
        <dbReference type="Proteomes" id="UP000198970"/>
    </source>
</evidence>
<keyword evidence="1" id="KW-0472">Membrane</keyword>
<reference evidence="2 3" key="1">
    <citation type="submission" date="2016-10" db="EMBL/GenBank/DDBJ databases">
        <authorList>
            <person name="Varghese N."/>
            <person name="Submissions S."/>
        </authorList>
    </citation>
    <scope>NUCLEOTIDE SEQUENCE [LARGE SCALE GENOMIC DNA]</scope>
    <source>
        <strain evidence="2 3">ATCC 19403</strain>
    </source>
</reference>
<proteinExistence type="predicted"/>